<feature type="transmembrane region" description="Helical" evidence="12">
    <location>
        <begin position="272"/>
        <end position="291"/>
    </location>
</feature>
<dbReference type="SMART" id="SM00283">
    <property type="entry name" value="MA"/>
    <property type="match status" value="1"/>
</dbReference>
<dbReference type="InterPro" id="IPR004089">
    <property type="entry name" value="MCPsignal_dom"/>
</dbReference>
<sequence length="623" mass="67479">MKFSHKIVSASSALLLSAIGLLSFSQYVTIGEEVQSQISESVTDALQGVSRTVHTEMHEHEALARYVTSLAEKNIDHSAITDVIQNKSLHDTFLLVGGGLDTDGKPIAGVANWNPGENWDARKRPWYIDAKNQNTLIVTDPYEDSATKEMLISIATPLNEQGQFKGALFFDMSLKGLSDLVNEVRLDSGYLFIVTSDSVVLAHPDRALNGKFMGEFLPSISIQTGVEQVAELNTGESRVITFEKVKGYDWYIGAVIDGEMAFSSVTTLRNKAIIFSLIAVIIATALLSFFISKLMAPLDKLNTGMGNVASGHGDLTQRLDTDVDDEFATLSNSFNQFTGSLQEKVKHLKMLATDIHQGADHVSQGASATADAMAMQLSELEQLATAMHQMSTTSGDVAGNAQEAASAADQAETAAQTGADLVSETRVNIVALSEKISQAGIEVKELEASTDNIDKVLQVINDIAEQTNLLALNAAIEAARAGEHGRGFSVVADEVRSLASRTQDSTTEIKSIIEQLQSRSRAVVKVMDESQASSTSTVENAQKLEHTLHGIYEKIQHINLMNLQISSAAEEQSLVAEEINTNTLKIKELSEKVSSDAQKSNQATERQVESVRQQNEVLETFTV</sequence>
<evidence type="ECO:0000256" key="9">
    <source>
        <dbReference type="ARBA" id="ARBA00029447"/>
    </source>
</evidence>
<feature type="domain" description="HAMP" evidence="15">
    <location>
        <begin position="292"/>
        <end position="346"/>
    </location>
</feature>
<dbReference type="CDD" id="cd12912">
    <property type="entry name" value="PDC2_MCP_like"/>
    <property type="match status" value="1"/>
</dbReference>
<name>A0ABY5GH49_9GAMM</name>
<dbReference type="SUPFAM" id="SSF58104">
    <property type="entry name" value="Methyl-accepting chemotaxis protein (MCP) signaling domain"/>
    <property type="match status" value="1"/>
</dbReference>
<dbReference type="PANTHER" id="PTHR32089:SF117">
    <property type="entry name" value="METHYL ACCEPTING SENSORY TRANSDUCER WITH CACHE_1 SMALL MOLECULE BINDING DOMAIN"/>
    <property type="match status" value="1"/>
</dbReference>
<keyword evidence="4" id="KW-0145">Chemotaxis</keyword>
<evidence type="ECO:0000256" key="13">
    <source>
        <dbReference type="SAM" id="SignalP"/>
    </source>
</evidence>
<evidence type="ECO:0000256" key="11">
    <source>
        <dbReference type="SAM" id="MobiDB-lite"/>
    </source>
</evidence>
<dbReference type="Pfam" id="PF02743">
    <property type="entry name" value="dCache_1"/>
    <property type="match status" value="1"/>
</dbReference>
<evidence type="ECO:0000256" key="1">
    <source>
        <dbReference type="ARBA" id="ARBA00004533"/>
    </source>
</evidence>
<evidence type="ECO:0000313" key="16">
    <source>
        <dbReference type="EMBL" id="UTV28595.1"/>
    </source>
</evidence>
<dbReference type="Gene3D" id="6.10.340.10">
    <property type="match status" value="1"/>
</dbReference>
<feature type="region of interest" description="Disordered" evidence="11">
    <location>
        <begin position="592"/>
        <end position="611"/>
    </location>
</feature>
<evidence type="ECO:0000256" key="10">
    <source>
        <dbReference type="PROSITE-ProRule" id="PRU00284"/>
    </source>
</evidence>
<dbReference type="InterPro" id="IPR003660">
    <property type="entry name" value="HAMP_dom"/>
</dbReference>
<dbReference type="RefSeq" id="WP_255389914.1">
    <property type="nucleotide sequence ID" value="NZ_CP101508.1"/>
</dbReference>
<dbReference type="CDD" id="cd06225">
    <property type="entry name" value="HAMP"/>
    <property type="match status" value="1"/>
</dbReference>
<evidence type="ECO:0000256" key="6">
    <source>
        <dbReference type="ARBA" id="ARBA00022989"/>
    </source>
</evidence>
<reference evidence="16" key="1">
    <citation type="submission" date="2022-07" db="EMBL/GenBank/DDBJ databases">
        <title>Genome sequencing of Photobacterium atrarenae GJH2-4.</title>
        <authorList>
            <person name="Park S.-J."/>
        </authorList>
    </citation>
    <scope>NUCLEOTIDE SEQUENCE</scope>
    <source>
        <strain evidence="16">GJH2-4</strain>
    </source>
</reference>
<evidence type="ECO:0000256" key="8">
    <source>
        <dbReference type="ARBA" id="ARBA00023224"/>
    </source>
</evidence>
<gene>
    <name evidence="16" type="ORF">NNL38_04935</name>
</gene>
<dbReference type="PROSITE" id="PS50885">
    <property type="entry name" value="HAMP"/>
    <property type="match status" value="1"/>
</dbReference>
<keyword evidence="17" id="KW-1185">Reference proteome</keyword>
<keyword evidence="13" id="KW-0732">Signal</keyword>
<feature type="compositionally biased region" description="Polar residues" evidence="11">
    <location>
        <begin position="595"/>
        <end position="611"/>
    </location>
</feature>
<evidence type="ECO:0000313" key="17">
    <source>
        <dbReference type="Proteomes" id="UP001057998"/>
    </source>
</evidence>
<proteinExistence type="inferred from homology"/>
<keyword evidence="6 12" id="KW-1133">Transmembrane helix</keyword>
<evidence type="ECO:0000256" key="12">
    <source>
        <dbReference type="SAM" id="Phobius"/>
    </source>
</evidence>
<dbReference type="Pfam" id="PF00672">
    <property type="entry name" value="HAMP"/>
    <property type="match status" value="1"/>
</dbReference>
<dbReference type="SUPFAM" id="SSF103190">
    <property type="entry name" value="Sensory domain-like"/>
    <property type="match status" value="1"/>
</dbReference>
<dbReference type="InterPro" id="IPR033479">
    <property type="entry name" value="dCache_1"/>
</dbReference>
<dbReference type="Pfam" id="PF00015">
    <property type="entry name" value="MCPsignal"/>
    <property type="match status" value="1"/>
</dbReference>
<accession>A0ABY5GH49</accession>
<dbReference type="EMBL" id="CP101508">
    <property type="protein sequence ID" value="UTV28595.1"/>
    <property type="molecule type" value="Genomic_DNA"/>
</dbReference>
<comment type="similarity">
    <text evidence="9">Belongs to the methyl-accepting chemotaxis (MCP) protein family.</text>
</comment>
<dbReference type="PROSITE" id="PS50111">
    <property type="entry name" value="CHEMOTAXIS_TRANSDUC_2"/>
    <property type="match status" value="1"/>
</dbReference>
<dbReference type="Gene3D" id="3.30.450.20">
    <property type="entry name" value="PAS domain"/>
    <property type="match status" value="2"/>
</dbReference>
<keyword evidence="5 12" id="KW-0812">Transmembrane</keyword>
<dbReference type="SMART" id="SM00304">
    <property type="entry name" value="HAMP"/>
    <property type="match status" value="1"/>
</dbReference>
<evidence type="ECO:0000256" key="4">
    <source>
        <dbReference type="ARBA" id="ARBA00022500"/>
    </source>
</evidence>
<evidence type="ECO:0000256" key="5">
    <source>
        <dbReference type="ARBA" id="ARBA00022692"/>
    </source>
</evidence>
<dbReference type="CDD" id="cd11386">
    <property type="entry name" value="MCP_signal"/>
    <property type="match status" value="1"/>
</dbReference>
<keyword evidence="7 12" id="KW-0472">Membrane</keyword>
<evidence type="ECO:0000256" key="2">
    <source>
        <dbReference type="ARBA" id="ARBA00004651"/>
    </source>
</evidence>
<dbReference type="Gene3D" id="1.10.287.950">
    <property type="entry name" value="Methyl-accepting chemotaxis protein"/>
    <property type="match status" value="1"/>
</dbReference>
<feature type="domain" description="Methyl-accepting transducer" evidence="14">
    <location>
        <begin position="351"/>
        <end position="587"/>
    </location>
</feature>
<evidence type="ECO:0000259" key="15">
    <source>
        <dbReference type="PROSITE" id="PS50885"/>
    </source>
</evidence>
<evidence type="ECO:0000256" key="3">
    <source>
        <dbReference type="ARBA" id="ARBA00022475"/>
    </source>
</evidence>
<keyword evidence="8 10" id="KW-0807">Transducer</keyword>
<evidence type="ECO:0000256" key="7">
    <source>
        <dbReference type="ARBA" id="ARBA00023136"/>
    </source>
</evidence>
<feature type="signal peptide" evidence="13">
    <location>
        <begin position="1"/>
        <end position="30"/>
    </location>
</feature>
<protein>
    <submittedName>
        <fullName evidence="16">Methyl-accepting chemotaxis protein</fullName>
    </submittedName>
</protein>
<comment type="subcellular location">
    <subcellularLocation>
        <location evidence="1">Cell inner membrane</location>
    </subcellularLocation>
    <subcellularLocation>
        <location evidence="2">Cell membrane</location>
        <topology evidence="2">Multi-pass membrane protein</topology>
    </subcellularLocation>
</comment>
<dbReference type="Proteomes" id="UP001057998">
    <property type="component" value="Chromosome 1"/>
</dbReference>
<keyword evidence="3" id="KW-1003">Cell membrane</keyword>
<dbReference type="CDD" id="cd12913">
    <property type="entry name" value="PDC1_MCP_like"/>
    <property type="match status" value="1"/>
</dbReference>
<feature type="chain" id="PRO_5047508796" evidence="13">
    <location>
        <begin position="31"/>
        <end position="623"/>
    </location>
</feature>
<dbReference type="PANTHER" id="PTHR32089">
    <property type="entry name" value="METHYL-ACCEPTING CHEMOTAXIS PROTEIN MCPB"/>
    <property type="match status" value="1"/>
</dbReference>
<organism evidence="16 17">
    <name type="scientific">Photobacterium atrarenae</name>
    <dbReference type="NCBI Taxonomy" id="865757"/>
    <lineage>
        <taxon>Bacteria</taxon>
        <taxon>Pseudomonadati</taxon>
        <taxon>Pseudomonadota</taxon>
        <taxon>Gammaproteobacteria</taxon>
        <taxon>Vibrionales</taxon>
        <taxon>Vibrionaceae</taxon>
        <taxon>Photobacterium</taxon>
    </lineage>
</organism>
<dbReference type="InterPro" id="IPR029151">
    <property type="entry name" value="Sensor-like_sf"/>
</dbReference>
<evidence type="ECO:0000259" key="14">
    <source>
        <dbReference type="PROSITE" id="PS50111"/>
    </source>
</evidence>